<dbReference type="Gene3D" id="3.40.50.300">
    <property type="entry name" value="P-loop containing nucleotide triphosphate hydrolases"/>
    <property type="match status" value="1"/>
</dbReference>
<evidence type="ECO:0000313" key="1">
    <source>
        <dbReference type="EMBL" id="QPC82187.1"/>
    </source>
</evidence>
<protein>
    <recommendedName>
        <fullName evidence="3">Sulfotransferase domain-containing protein</fullName>
    </recommendedName>
</protein>
<dbReference type="Proteomes" id="UP000594468">
    <property type="component" value="Chromosome"/>
</dbReference>
<sequence>MSAYVILCHARTGSNFLVHGLSQHPMITAHNELFHERAIFLADDEIWDEAVLHGRDQDRAAFLEQTLARAQTPLIGFKHLLFYDEDIINYVLQDARFKIILLERANILAQYSSFKIAHQTNQWTLKQGEVPAQAEKLPWDEVDFASYVTTYQEAYAQLQQAIRAAKGDQADGNWLHLHYTDLLNVATFSHIFDFLGVGPHPVQMGFIRRQNSAHTVARFQQPEQVHAYLQKQGLLAWEWEGLA</sequence>
<gene>
    <name evidence="1" type="ORF">G4Y79_21265</name>
</gene>
<evidence type="ECO:0008006" key="3">
    <source>
        <dbReference type="Google" id="ProtNLM"/>
    </source>
</evidence>
<accession>A0A7S8E8C0</accession>
<dbReference type="EMBL" id="CP062983">
    <property type="protein sequence ID" value="QPC82187.1"/>
    <property type="molecule type" value="Genomic_DNA"/>
</dbReference>
<dbReference type="KEGG" id="pmet:G4Y79_21265"/>
<dbReference type="SUPFAM" id="SSF52540">
    <property type="entry name" value="P-loop containing nucleoside triphosphate hydrolases"/>
    <property type="match status" value="1"/>
</dbReference>
<dbReference type="RefSeq" id="WP_195170256.1">
    <property type="nucleotide sequence ID" value="NZ_CP062983.1"/>
</dbReference>
<organism evidence="1 2">
    <name type="scientific">Phototrophicus methaneseepsis</name>
    <dbReference type="NCBI Taxonomy" id="2710758"/>
    <lineage>
        <taxon>Bacteria</taxon>
        <taxon>Bacillati</taxon>
        <taxon>Chloroflexota</taxon>
        <taxon>Candidatus Thermofontia</taxon>
        <taxon>Phototrophicales</taxon>
        <taxon>Phototrophicaceae</taxon>
        <taxon>Phototrophicus</taxon>
    </lineage>
</organism>
<reference evidence="1 2" key="1">
    <citation type="submission" date="2020-02" db="EMBL/GenBank/DDBJ databases">
        <authorList>
            <person name="Zheng R.K."/>
            <person name="Sun C.M."/>
        </authorList>
    </citation>
    <scope>NUCLEOTIDE SEQUENCE [LARGE SCALE GENOMIC DNA]</scope>
    <source>
        <strain evidence="2">rifampicinis</strain>
    </source>
</reference>
<dbReference type="AlphaFoldDB" id="A0A7S8E8C0"/>
<name>A0A7S8E8C0_9CHLR</name>
<dbReference type="InterPro" id="IPR027417">
    <property type="entry name" value="P-loop_NTPase"/>
</dbReference>
<evidence type="ECO:0000313" key="2">
    <source>
        <dbReference type="Proteomes" id="UP000594468"/>
    </source>
</evidence>
<proteinExistence type="predicted"/>
<keyword evidence="2" id="KW-1185">Reference proteome</keyword>